<feature type="domain" description="C2H2-type" evidence="7">
    <location>
        <begin position="448"/>
        <end position="474"/>
    </location>
</feature>
<keyword evidence="2" id="KW-0677">Repeat</keyword>
<dbReference type="OrthoDB" id="3565419at2759"/>
<feature type="compositionally biased region" description="Low complexity" evidence="6">
    <location>
        <begin position="582"/>
        <end position="594"/>
    </location>
</feature>
<evidence type="ECO:0000256" key="1">
    <source>
        <dbReference type="ARBA" id="ARBA00022723"/>
    </source>
</evidence>
<feature type="region of interest" description="Disordered" evidence="6">
    <location>
        <begin position="413"/>
        <end position="440"/>
    </location>
</feature>
<dbReference type="InterPro" id="IPR036236">
    <property type="entry name" value="Znf_C2H2_sf"/>
</dbReference>
<dbReference type="EMBL" id="LNIX01000005">
    <property type="protein sequence ID" value="OXA54280.1"/>
    <property type="molecule type" value="Genomic_DNA"/>
</dbReference>
<feature type="compositionally biased region" description="Polar residues" evidence="6">
    <location>
        <begin position="321"/>
        <end position="335"/>
    </location>
</feature>
<dbReference type="Pfam" id="PF00096">
    <property type="entry name" value="zf-C2H2"/>
    <property type="match status" value="7"/>
</dbReference>
<dbReference type="OMA" id="KIHYQSR"/>
<feature type="domain" description="C2H2-type" evidence="7">
    <location>
        <begin position="829"/>
        <end position="858"/>
    </location>
</feature>
<dbReference type="GO" id="GO:0005634">
    <property type="term" value="C:nucleus"/>
    <property type="evidence" value="ECO:0007669"/>
    <property type="project" value="TreeGrafter"/>
</dbReference>
<dbReference type="PANTHER" id="PTHR24379">
    <property type="entry name" value="KRAB AND ZINC FINGER DOMAIN-CONTAINING"/>
    <property type="match status" value="1"/>
</dbReference>
<reference evidence="8 9" key="1">
    <citation type="submission" date="2015-12" db="EMBL/GenBank/DDBJ databases">
        <title>The genome of Folsomia candida.</title>
        <authorList>
            <person name="Faddeeva A."/>
            <person name="Derks M.F."/>
            <person name="Anvar Y."/>
            <person name="Smit S."/>
            <person name="Van Straalen N."/>
            <person name="Roelofs D."/>
        </authorList>
    </citation>
    <scope>NUCLEOTIDE SEQUENCE [LARGE SCALE GENOMIC DNA]</scope>
    <source>
        <strain evidence="8 9">VU population</strain>
        <tissue evidence="8">Whole body</tissue>
    </source>
</reference>
<feature type="domain" description="C2H2-type" evidence="7">
    <location>
        <begin position="737"/>
        <end position="765"/>
    </location>
</feature>
<feature type="domain" description="C2H2-type" evidence="7">
    <location>
        <begin position="340"/>
        <end position="366"/>
    </location>
</feature>
<feature type="domain" description="C2H2-type" evidence="7">
    <location>
        <begin position="797"/>
        <end position="825"/>
    </location>
</feature>
<dbReference type="InterPro" id="IPR013087">
    <property type="entry name" value="Znf_C2H2_type"/>
</dbReference>
<feature type="domain" description="C2H2-type" evidence="7">
    <location>
        <begin position="211"/>
        <end position="230"/>
    </location>
</feature>
<dbReference type="GO" id="GO:0000981">
    <property type="term" value="F:DNA-binding transcription factor activity, RNA polymerase II-specific"/>
    <property type="evidence" value="ECO:0007669"/>
    <property type="project" value="TreeGrafter"/>
</dbReference>
<keyword evidence="3 5" id="KW-0863">Zinc-finger</keyword>
<feature type="domain" description="C2H2-type" evidence="7">
    <location>
        <begin position="766"/>
        <end position="793"/>
    </location>
</feature>
<evidence type="ECO:0000313" key="9">
    <source>
        <dbReference type="Proteomes" id="UP000198287"/>
    </source>
</evidence>
<feature type="region of interest" description="Disordered" evidence="6">
    <location>
        <begin position="563"/>
        <end position="597"/>
    </location>
</feature>
<evidence type="ECO:0000256" key="2">
    <source>
        <dbReference type="ARBA" id="ARBA00022737"/>
    </source>
</evidence>
<feature type="domain" description="C2H2-type" evidence="7">
    <location>
        <begin position="477"/>
        <end position="496"/>
    </location>
</feature>
<dbReference type="AlphaFoldDB" id="A0A226EA48"/>
<dbReference type="SMART" id="SM00355">
    <property type="entry name" value="ZnF_C2H2"/>
    <property type="match status" value="14"/>
</dbReference>
<evidence type="ECO:0000259" key="7">
    <source>
        <dbReference type="PROSITE" id="PS50157"/>
    </source>
</evidence>
<feature type="compositionally biased region" description="Basic residues" evidence="6">
    <location>
        <begin position="311"/>
        <end position="320"/>
    </location>
</feature>
<name>A0A226EA48_FOLCA</name>
<evidence type="ECO:0000256" key="6">
    <source>
        <dbReference type="SAM" id="MobiDB-lite"/>
    </source>
</evidence>
<dbReference type="PROSITE" id="PS50157">
    <property type="entry name" value="ZINC_FINGER_C2H2_2"/>
    <property type="match status" value="12"/>
</dbReference>
<evidence type="ECO:0000256" key="3">
    <source>
        <dbReference type="ARBA" id="ARBA00022771"/>
    </source>
</evidence>
<dbReference type="Proteomes" id="UP000198287">
    <property type="component" value="Unassembled WGS sequence"/>
</dbReference>
<dbReference type="Gene3D" id="3.30.160.60">
    <property type="entry name" value="Classic Zinc Finger"/>
    <property type="match status" value="7"/>
</dbReference>
<protein>
    <submittedName>
        <fullName evidence="8">Zinc finger protein 91</fullName>
    </submittedName>
</protein>
<feature type="domain" description="C2H2-type" evidence="7">
    <location>
        <begin position="674"/>
        <end position="701"/>
    </location>
</feature>
<dbReference type="FunFam" id="3.30.160.60:FF:000065">
    <property type="entry name" value="B-cell CLL/lymphoma 6, member B"/>
    <property type="match status" value="1"/>
</dbReference>
<feature type="region of interest" description="Disordered" evidence="6">
    <location>
        <begin position="288"/>
        <end position="335"/>
    </location>
</feature>
<comment type="caution">
    <text evidence="8">The sequence shown here is derived from an EMBL/GenBank/DDBJ whole genome shotgun (WGS) entry which is preliminary data.</text>
</comment>
<organism evidence="8 9">
    <name type="scientific">Folsomia candida</name>
    <name type="common">Springtail</name>
    <dbReference type="NCBI Taxonomy" id="158441"/>
    <lineage>
        <taxon>Eukaryota</taxon>
        <taxon>Metazoa</taxon>
        <taxon>Ecdysozoa</taxon>
        <taxon>Arthropoda</taxon>
        <taxon>Hexapoda</taxon>
        <taxon>Collembola</taxon>
        <taxon>Entomobryomorpha</taxon>
        <taxon>Isotomoidea</taxon>
        <taxon>Isotomidae</taxon>
        <taxon>Proisotominae</taxon>
        <taxon>Folsomia</taxon>
    </lineage>
</organism>
<dbReference type="GO" id="GO:0000977">
    <property type="term" value="F:RNA polymerase II transcription regulatory region sequence-specific DNA binding"/>
    <property type="evidence" value="ECO:0007669"/>
    <property type="project" value="TreeGrafter"/>
</dbReference>
<dbReference type="PANTHER" id="PTHR24379:SF127">
    <property type="entry name" value="BLOODY FINGERS-RELATED"/>
    <property type="match status" value="1"/>
</dbReference>
<dbReference type="PROSITE" id="PS00028">
    <property type="entry name" value="ZINC_FINGER_C2H2_1"/>
    <property type="match status" value="8"/>
</dbReference>
<accession>A0A226EA48</accession>
<feature type="domain" description="C2H2-type" evidence="7">
    <location>
        <begin position="645"/>
        <end position="668"/>
    </location>
</feature>
<keyword evidence="1" id="KW-0479">Metal-binding</keyword>
<proteinExistence type="predicted"/>
<feature type="domain" description="C2H2-type" evidence="7">
    <location>
        <begin position="543"/>
        <end position="570"/>
    </location>
</feature>
<gene>
    <name evidence="8" type="ORF">Fcan01_10365</name>
</gene>
<keyword evidence="9" id="KW-1185">Reference proteome</keyword>
<keyword evidence="4" id="KW-0862">Zinc</keyword>
<sequence>MRCVICTKRSNSMQEASLDEELNVIYFLTRLISLSNHFLDFEEWLVKHGNPSSWMTFCPTCHTLVEQGRKLGRLVEKMEMELHQIKNQLVDKMTMSCSEEGTFSGENSRGENVAVTRLIREVFVLDRRNNFQEVKEEVEFDESETWVDVIYPDESENVEVDLGTDKNKKNGTRWKKTPESDRTCPACSQVFEKPSRMKIHYQSRHAREIVITCPDCGKGFIRKDSLKGHRLASCPGKLIPDKEDIAETEIDTHPITVRTRQQCDTVSEPIETEEIECSVEIGDDMGDSDFDHHVSPLEESSDEEYLPNKAVPRKSTKRGKTPTNDESLSAEWRTSSVEGKTCPECGQVFDKPSRMKMHYQSRHAREIVITCSDCGAGFRRKDSLKGHKLTACRGRAKINVEDSVNVDIKADRISTQEPFDEESNKSASDKPVDTSLSHSSKKTPLELRTCPVCGQVFEKPSKMKIHYQSRHARDIVITCPDCGKGFIRKDSLQGHQLTSCPANRNQVNNAMPSKRSKTPLEDRTCPVCNKLHVLSAHGRTYAIACDACGKKFVHKGSLKKHKRSCPKRVPEDHDESSEDFKPSSSSSPSSNTLPPEEETPFICEYCGKSFRKKTYLRDHSYMHMTLEERLEFIKNLRSNVPLHEKTCPSCKQVFVSRSKMMAHFRTAHEKIPQHFCGICGKGFVRKDSYVVHLTTHLDEEQRLKWVQGETITLVDEKQEVITVPRKRRKKIESITARTCGTCQKVFSSRPRMLRHVNTVHDRNDTVMCDVCGMRLSCRKSLQNHTKIHEMEPGAKDHQCDQCGLSFRHYASLRRHNQMRHNPATNMAKFACHMCEKAYPFKSLLNQHQKARRHFVQTEMDSDSEYSD</sequence>
<dbReference type="SUPFAM" id="SSF57667">
    <property type="entry name" value="beta-beta-alpha zinc fingers"/>
    <property type="match status" value="7"/>
</dbReference>
<evidence type="ECO:0000256" key="5">
    <source>
        <dbReference type="PROSITE-ProRule" id="PRU00042"/>
    </source>
</evidence>
<evidence type="ECO:0000256" key="4">
    <source>
        <dbReference type="ARBA" id="ARBA00022833"/>
    </source>
</evidence>
<feature type="compositionally biased region" description="Basic and acidic residues" evidence="6">
    <location>
        <begin position="422"/>
        <end position="432"/>
    </location>
</feature>
<feature type="domain" description="C2H2-type" evidence="7">
    <location>
        <begin position="601"/>
        <end position="628"/>
    </location>
</feature>
<dbReference type="GO" id="GO:0008270">
    <property type="term" value="F:zinc ion binding"/>
    <property type="evidence" value="ECO:0007669"/>
    <property type="project" value="UniProtKB-KW"/>
</dbReference>
<evidence type="ECO:0000313" key="8">
    <source>
        <dbReference type="EMBL" id="OXA54280.1"/>
    </source>
</evidence>